<proteinExistence type="predicted"/>
<reference evidence="1 2" key="1">
    <citation type="journal article" date="2023" name="Science">
        <title>Complex scaffold remodeling in plant triterpene biosynthesis.</title>
        <authorList>
            <person name="De La Pena R."/>
            <person name="Hodgson H."/>
            <person name="Liu J.C."/>
            <person name="Stephenson M.J."/>
            <person name="Martin A.C."/>
            <person name="Owen C."/>
            <person name="Harkess A."/>
            <person name="Leebens-Mack J."/>
            <person name="Jimenez L.E."/>
            <person name="Osbourn A."/>
            <person name="Sattely E.S."/>
        </authorList>
    </citation>
    <scope>NUCLEOTIDE SEQUENCE [LARGE SCALE GENOMIC DNA]</scope>
    <source>
        <strain evidence="2">cv. JPN11</strain>
        <tissue evidence="1">Leaf</tissue>
    </source>
</reference>
<dbReference type="EMBL" id="CM051401">
    <property type="protein sequence ID" value="KAJ4713264.1"/>
    <property type="molecule type" value="Genomic_DNA"/>
</dbReference>
<evidence type="ECO:0000313" key="1">
    <source>
        <dbReference type="EMBL" id="KAJ4713264.1"/>
    </source>
</evidence>
<organism evidence="1 2">
    <name type="scientific">Melia azedarach</name>
    <name type="common">Chinaberry tree</name>
    <dbReference type="NCBI Taxonomy" id="155640"/>
    <lineage>
        <taxon>Eukaryota</taxon>
        <taxon>Viridiplantae</taxon>
        <taxon>Streptophyta</taxon>
        <taxon>Embryophyta</taxon>
        <taxon>Tracheophyta</taxon>
        <taxon>Spermatophyta</taxon>
        <taxon>Magnoliopsida</taxon>
        <taxon>eudicotyledons</taxon>
        <taxon>Gunneridae</taxon>
        <taxon>Pentapetalae</taxon>
        <taxon>rosids</taxon>
        <taxon>malvids</taxon>
        <taxon>Sapindales</taxon>
        <taxon>Meliaceae</taxon>
        <taxon>Melia</taxon>
    </lineage>
</organism>
<gene>
    <name evidence="1" type="ORF">OWV82_015381</name>
</gene>
<name>A0ACC1XRD1_MELAZ</name>
<keyword evidence="2" id="KW-1185">Reference proteome</keyword>
<protein>
    <submittedName>
        <fullName evidence="1">UDP-glycosyltransferase</fullName>
    </submittedName>
</protein>
<accession>A0ACC1XRD1</accession>
<evidence type="ECO:0000313" key="2">
    <source>
        <dbReference type="Proteomes" id="UP001164539"/>
    </source>
</evidence>
<dbReference type="Proteomes" id="UP001164539">
    <property type="component" value="Chromosome 8"/>
</dbReference>
<comment type="caution">
    <text evidence="1">The sequence shown here is derived from an EMBL/GenBank/DDBJ whole genome shotgun (WGS) entry which is preliminary data.</text>
</comment>
<sequence length="472" mass="51601">MAILGTAGHILIFPYPAQGHMIPLLDLTNQLASRGLTITILVTPKNLPLLNPLLSLNPSIKTLVLPFPAHPSIPNGVENAKDLPARSVVAMMRALGELYNPLLTWFKNHPSPPVAIISDMFLGWTQKLASEIGIRRIVFSPSGAMALYIMFALWKDMPKMNNADDLTEVLTFSKLPNSPKYPWWQLSPLYRSYVEGDPDSEFIKGVFRGNIASWGLIINSFSGLERVYLDHLAKQLEGDKVWAVGPLLPPRDDSRAAERGGSSSVSADDVLSWLDTFQNQSVVYVCFGSQAVLNNDQMEELALGLEKSPVRFLWAIKEPTKGHVEGKYGAIPPGFEDRVAGRGLVIRGWVPQVSILSHRAVGAFLTHCGWNSVLEAIVAGVPMLAWPMGADQFVNAGLLVDELKVATRACEGAQTVPNPTELAKKLAESVSDNRVLKERAMKLRQAALDGIKEGGSSFKDLDSSVKHIAVEL</sequence>